<evidence type="ECO:0000313" key="1">
    <source>
        <dbReference type="EMBL" id="KKN93792.1"/>
    </source>
</evidence>
<organism evidence="1">
    <name type="scientific">marine sediment metagenome</name>
    <dbReference type="NCBI Taxonomy" id="412755"/>
    <lineage>
        <taxon>unclassified sequences</taxon>
        <taxon>metagenomes</taxon>
        <taxon>ecological metagenomes</taxon>
    </lineage>
</organism>
<reference evidence="1" key="1">
    <citation type="journal article" date="2015" name="Nature">
        <title>Complex archaea that bridge the gap between prokaryotes and eukaryotes.</title>
        <authorList>
            <person name="Spang A."/>
            <person name="Saw J.H."/>
            <person name="Jorgensen S.L."/>
            <person name="Zaremba-Niedzwiedzka K."/>
            <person name="Martijn J."/>
            <person name="Lind A.E."/>
            <person name="van Eijk R."/>
            <person name="Schleper C."/>
            <person name="Guy L."/>
            <person name="Ettema T.J."/>
        </authorList>
    </citation>
    <scope>NUCLEOTIDE SEQUENCE</scope>
</reference>
<accession>A0A0F9V282</accession>
<sequence length="45" mass="5655">MEKYYERMDAQQQYQDDLHHEYLLEQAGGLDEVQRQERLRYYGEE</sequence>
<name>A0A0F9V282_9ZZZZ</name>
<dbReference type="AlphaFoldDB" id="A0A0F9V282"/>
<proteinExistence type="predicted"/>
<gene>
    <name evidence="1" type="ORF">LCGC14_0196250</name>
</gene>
<comment type="caution">
    <text evidence="1">The sequence shown here is derived from an EMBL/GenBank/DDBJ whole genome shotgun (WGS) entry which is preliminary data.</text>
</comment>
<dbReference type="EMBL" id="LAZR01000084">
    <property type="protein sequence ID" value="KKN93792.1"/>
    <property type="molecule type" value="Genomic_DNA"/>
</dbReference>
<protein>
    <submittedName>
        <fullName evidence="1">Uncharacterized protein</fullName>
    </submittedName>
</protein>